<sequence length="491" mass="52275">MSSGSVLCSVFVCVLVVAAATAPRFVGGEQHPPRVVVQGMDFQWRHRIAGFETPHRLGNLQWEASASKCSPKNVSTVSSSMTFTPGVDGDYAFPLVRFAVVESQDSDLIREKHVHVSATDHISPSSPASVDNVTTFSTTGRGDSDEAPSARVTMLANVSFPSATSTSSGGTTHQQVLGGVNLRLACVNDKAAGCDVCNSNGAWFSVFSIKLQQCKHDTCVLNATFERGWTPSHGGGKPLSSCLHYNLTAQVLSVAVKDVFTDSLTYTTSLFTVPANVTRHVPLQPDTLPRMLAGVRGVEFNLTATSKHPQRGRYFERFTFGVTQPRTLQRNDKAAHRNPRLGPRNQQEGGSHKGNAHGNNNRGADGTDGARGDGVHVVYDASCAVTSPAVTTYPINVTYALHTAVMILARPQQQQQHDGVGGRSTVQVPASGNVRGTPGGASSGVFVSGSRTARGVVCEDDAITAFHCSQHNLPAQLTSHVQSEYACRFSS</sequence>
<evidence type="ECO:0000256" key="2">
    <source>
        <dbReference type="SAM" id="SignalP"/>
    </source>
</evidence>
<dbReference type="EMBL" id="GL832970">
    <property type="protein sequence ID" value="EGD74928.1"/>
    <property type="molecule type" value="Genomic_DNA"/>
</dbReference>
<feature type="region of interest" description="Disordered" evidence="1">
    <location>
        <begin position="325"/>
        <end position="369"/>
    </location>
</feature>
<organism evidence="4">
    <name type="scientific">Salpingoeca rosetta (strain ATCC 50818 / BSB-021)</name>
    <dbReference type="NCBI Taxonomy" id="946362"/>
    <lineage>
        <taxon>Eukaryota</taxon>
        <taxon>Choanoflagellata</taxon>
        <taxon>Craspedida</taxon>
        <taxon>Salpingoecidae</taxon>
        <taxon>Salpingoeca</taxon>
    </lineage>
</organism>
<evidence type="ECO:0000256" key="1">
    <source>
        <dbReference type="SAM" id="MobiDB-lite"/>
    </source>
</evidence>
<evidence type="ECO:0000313" key="4">
    <source>
        <dbReference type="Proteomes" id="UP000007799"/>
    </source>
</evidence>
<keyword evidence="4" id="KW-1185">Reference proteome</keyword>
<proteinExistence type="predicted"/>
<dbReference type="eggNOG" id="ENOG502SZCB">
    <property type="taxonomic scope" value="Eukaryota"/>
</dbReference>
<dbReference type="KEGG" id="sre:PTSG_07153"/>
<keyword evidence="2" id="KW-0732">Signal</keyword>
<evidence type="ECO:0008006" key="5">
    <source>
        <dbReference type="Google" id="ProtNLM"/>
    </source>
</evidence>
<gene>
    <name evidence="3" type="ORF">PTSG_07153</name>
</gene>
<protein>
    <recommendedName>
        <fullName evidence="5">Membrane-associated protein</fullName>
    </recommendedName>
</protein>
<name>F2UE78_SALR5</name>
<dbReference type="InParanoid" id="F2UE78"/>
<feature type="signal peptide" evidence="2">
    <location>
        <begin position="1"/>
        <end position="28"/>
    </location>
</feature>
<evidence type="ECO:0000313" key="3">
    <source>
        <dbReference type="EMBL" id="EGD74928.1"/>
    </source>
</evidence>
<dbReference type="AlphaFoldDB" id="F2UE78"/>
<accession>F2UE78</accession>
<feature type="chain" id="PRO_5003290991" description="Membrane-associated protein" evidence="2">
    <location>
        <begin position="29"/>
        <end position="491"/>
    </location>
</feature>
<dbReference type="RefSeq" id="XP_004992573.1">
    <property type="nucleotide sequence ID" value="XM_004992516.1"/>
</dbReference>
<dbReference type="GeneID" id="16073142"/>
<dbReference type="Proteomes" id="UP000007799">
    <property type="component" value="Unassembled WGS sequence"/>
</dbReference>
<reference evidence="3" key="1">
    <citation type="submission" date="2009-08" db="EMBL/GenBank/DDBJ databases">
        <title>Annotation of Salpingoeca rosetta.</title>
        <authorList>
            <consortium name="The Broad Institute Genome Sequencing Platform"/>
            <person name="Russ C."/>
            <person name="Cuomo C."/>
            <person name="Burger G."/>
            <person name="Gray M.W."/>
            <person name="Holland P.W.H."/>
            <person name="King N."/>
            <person name="Lang F.B.F."/>
            <person name="Roger A.J."/>
            <person name="Ruiz-Trillo I."/>
            <person name="Young S.K."/>
            <person name="Zeng Q."/>
            <person name="Gargeya S."/>
            <person name="Alvarado L."/>
            <person name="Berlin A."/>
            <person name="Chapman S.B."/>
            <person name="Chen Z."/>
            <person name="Freedman E."/>
            <person name="Gellesch M."/>
            <person name="Goldberg J."/>
            <person name="Griggs A."/>
            <person name="Gujja S."/>
            <person name="Heilman E."/>
            <person name="Heiman D."/>
            <person name="Howarth C."/>
            <person name="Mehta T."/>
            <person name="Neiman D."/>
            <person name="Pearson M."/>
            <person name="Roberts A."/>
            <person name="Saif S."/>
            <person name="Shea T."/>
            <person name="Shenoy N."/>
            <person name="Sisk P."/>
            <person name="Stolte C."/>
            <person name="Sykes S."/>
            <person name="White J."/>
            <person name="Yandava C."/>
            <person name="Haas B."/>
            <person name="Nusbaum C."/>
            <person name="Birren B."/>
        </authorList>
    </citation>
    <scope>NUCLEOTIDE SEQUENCE [LARGE SCALE GENOMIC DNA]</scope>
    <source>
        <strain evidence="3">ATCC 50818</strain>
    </source>
</reference>